<name>A0ABU8KJN9_9HYPH</name>
<reference evidence="1 2" key="1">
    <citation type="submission" date="2022-12" db="EMBL/GenBank/DDBJ databases">
        <authorList>
            <person name="Muema E."/>
        </authorList>
    </citation>
    <scope>NUCLEOTIDE SEQUENCE [LARGE SCALE GENOMIC DNA]</scope>
    <source>
        <strain evidence="2">1330</strain>
    </source>
</reference>
<keyword evidence="2" id="KW-1185">Reference proteome</keyword>
<evidence type="ECO:0000313" key="1">
    <source>
        <dbReference type="EMBL" id="MEI9405899.1"/>
    </source>
</evidence>
<dbReference type="EMBL" id="JAPYKO010000028">
    <property type="protein sequence ID" value="MEI9405899.1"/>
    <property type="molecule type" value="Genomic_DNA"/>
</dbReference>
<comment type="caution">
    <text evidence="1">The sequence shown here is derived from an EMBL/GenBank/DDBJ whole genome shotgun (WGS) entry which is preliminary data.</text>
</comment>
<organism evidence="1 2">
    <name type="scientific">Mesorhizobium argentiipisi</name>
    <dbReference type="NCBI Taxonomy" id="3015175"/>
    <lineage>
        <taxon>Bacteria</taxon>
        <taxon>Pseudomonadati</taxon>
        <taxon>Pseudomonadota</taxon>
        <taxon>Alphaproteobacteria</taxon>
        <taxon>Hyphomicrobiales</taxon>
        <taxon>Phyllobacteriaceae</taxon>
        <taxon>Mesorhizobium</taxon>
    </lineage>
</organism>
<evidence type="ECO:0000313" key="2">
    <source>
        <dbReference type="Proteomes" id="UP001366503"/>
    </source>
</evidence>
<dbReference type="RefSeq" id="WP_337096230.1">
    <property type="nucleotide sequence ID" value="NZ_JAPYKO010000028.1"/>
</dbReference>
<proteinExistence type="predicted"/>
<protein>
    <submittedName>
        <fullName evidence="1">Uncharacterized protein</fullName>
    </submittedName>
</protein>
<gene>
    <name evidence="1" type="ORF">O7A05_27600</name>
</gene>
<accession>A0ABU8KJN9</accession>
<dbReference type="Proteomes" id="UP001366503">
    <property type="component" value="Unassembled WGS sequence"/>
</dbReference>
<sequence length="68" mass="7630">MLRALWGIADPDQLAALGKLLDEKVEEMGISGDHEARQRLAERIMSLFNQGITEPEDIRRRLGSGRTP</sequence>